<dbReference type="InterPro" id="IPR029044">
    <property type="entry name" value="Nucleotide-diphossugar_trans"/>
</dbReference>
<accession>A0ABS9ICE2</accession>
<dbReference type="PANTHER" id="PTHR22916">
    <property type="entry name" value="GLYCOSYLTRANSFERASE"/>
    <property type="match status" value="1"/>
</dbReference>
<evidence type="ECO:0000256" key="1">
    <source>
        <dbReference type="ARBA" id="ARBA00022519"/>
    </source>
</evidence>
<dbReference type="InterPro" id="IPR001173">
    <property type="entry name" value="Glyco_trans_2-like"/>
</dbReference>
<keyword evidence="1" id="KW-0472">Membrane</keyword>
<comment type="caution">
    <text evidence="3">The sequence shown here is derived from an EMBL/GenBank/DDBJ whole genome shotgun (WGS) entry which is preliminary data.</text>
</comment>
<dbReference type="SUPFAM" id="SSF53448">
    <property type="entry name" value="Nucleotide-diphospho-sugar transferases"/>
    <property type="match status" value="1"/>
</dbReference>
<name>A0ABS9ICE2_9PSED</name>
<keyword evidence="4" id="KW-1185">Reference proteome</keyword>
<dbReference type="Proteomes" id="UP001162905">
    <property type="component" value="Unassembled WGS sequence"/>
</dbReference>
<dbReference type="Pfam" id="PF00535">
    <property type="entry name" value="Glycos_transf_2"/>
    <property type="match status" value="1"/>
</dbReference>
<gene>
    <name evidence="3" type="ORF">L4G47_24655</name>
</gene>
<evidence type="ECO:0000313" key="3">
    <source>
        <dbReference type="EMBL" id="MCF7545390.1"/>
    </source>
</evidence>
<proteinExistence type="predicted"/>
<organism evidence="3 4">
    <name type="scientific">Pseudomonas petrae</name>
    <dbReference type="NCBI Taxonomy" id="2912190"/>
    <lineage>
        <taxon>Bacteria</taxon>
        <taxon>Pseudomonadati</taxon>
        <taxon>Pseudomonadota</taxon>
        <taxon>Gammaproteobacteria</taxon>
        <taxon>Pseudomonadales</taxon>
        <taxon>Pseudomonadaceae</taxon>
        <taxon>Pseudomonas</taxon>
    </lineage>
</organism>
<protein>
    <submittedName>
        <fullName evidence="3">Glycosyltransferase family 2 protein</fullName>
    </submittedName>
</protein>
<dbReference type="EMBL" id="JAKJXH010000039">
    <property type="protein sequence ID" value="MCF7545390.1"/>
    <property type="molecule type" value="Genomic_DNA"/>
</dbReference>
<evidence type="ECO:0000259" key="2">
    <source>
        <dbReference type="Pfam" id="PF00535"/>
    </source>
</evidence>
<dbReference type="PANTHER" id="PTHR22916:SF3">
    <property type="entry name" value="UDP-GLCNAC:BETAGAL BETA-1,3-N-ACETYLGLUCOSAMINYLTRANSFERASE-LIKE PROTEIN 1"/>
    <property type="match status" value="1"/>
</dbReference>
<feature type="domain" description="Glycosyltransferase 2-like" evidence="2">
    <location>
        <begin position="1"/>
        <end position="105"/>
    </location>
</feature>
<keyword evidence="1" id="KW-1003">Cell membrane</keyword>
<sequence length="299" mass="33906">MCTFNGARFLREQLDSFEAQSFTDWVLYISDDGSTDTTLQIIHEYQHRWGTRRLIRLDGPRTGFAQNFLSLIRRNEIDADYFAFSDQDDIWFSDKLGRALSVLRDMAPDTPNLYCSRTRLINDIGGVIGHSPLFDKPPSFRNALVQSLAGANTMLINDSARQLMAQVPPSTCVVAHDWLTYLVVSGCGGEVQYDAQPSLDYRQHGNNLIGSQSTWRERVRRLGGLWSGQRQAWTDANLYVLEIINAPLTLESRATLMHFERGRSLRLPTRLYEIRKSGVYRQTLAGSLSLYLAACMGKV</sequence>
<evidence type="ECO:0000313" key="4">
    <source>
        <dbReference type="Proteomes" id="UP001162905"/>
    </source>
</evidence>
<keyword evidence="1" id="KW-0997">Cell inner membrane</keyword>
<reference evidence="3" key="1">
    <citation type="submission" date="2022-01" db="EMBL/GenBank/DDBJ databases">
        <title>Pseudomonas sp. nov. isolated from Antarctic regolith.</title>
        <authorList>
            <person name="Novakova D."/>
            <person name="Sedlar K."/>
        </authorList>
    </citation>
    <scope>NUCLEOTIDE SEQUENCE</scope>
    <source>
        <strain evidence="3">P2647</strain>
    </source>
</reference>
<dbReference type="CDD" id="cd04196">
    <property type="entry name" value="GT_2_like_d"/>
    <property type="match status" value="1"/>
</dbReference>
<dbReference type="Gene3D" id="3.90.550.10">
    <property type="entry name" value="Spore Coat Polysaccharide Biosynthesis Protein SpsA, Chain A"/>
    <property type="match status" value="1"/>
</dbReference>